<dbReference type="RefSeq" id="WP_135204257.1">
    <property type="nucleotide sequence ID" value="NZ_SPVG01000245.1"/>
</dbReference>
<accession>A0A4Y9S470</accession>
<protein>
    <submittedName>
        <fullName evidence="1">Uncharacterized protein</fullName>
    </submittedName>
</protein>
<proteinExistence type="predicted"/>
<organism evidence="1 2">
    <name type="scientific">Duganella callida</name>
    <dbReference type="NCBI Taxonomy" id="2561932"/>
    <lineage>
        <taxon>Bacteria</taxon>
        <taxon>Pseudomonadati</taxon>
        <taxon>Pseudomonadota</taxon>
        <taxon>Betaproteobacteria</taxon>
        <taxon>Burkholderiales</taxon>
        <taxon>Oxalobacteraceae</taxon>
        <taxon>Telluria group</taxon>
        <taxon>Duganella</taxon>
    </lineage>
</organism>
<comment type="caution">
    <text evidence="1">The sequence shown here is derived from an EMBL/GenBank/DDBJ whole genome shotgun (WGS) entry which is preliminary data.</text>
</comment>
<dbReference type="Proteomes" id="UP000297729">
    <property type="component" value="Unassembled WGS sequence"/>
</dbReference>
<keyword evidence="2" id="KW-1185">Reference proteome</keyword>
<name>A0A4Y9S470_9BURK</name>
<evidence type="ECO:0000313" key="2">
    <source>
        <dbReference type="Proteomes" id="UP000297729"/>
    </source>
</evidence>
<dbReference type="InterPro" id="IPR056919">
    <property type="entry name" value="Phage_TAC_18"/>
</dbReference>
<dbReference type="AlphaFoldDB" id="A0A4Y9S470"/>
<gene>
    <name evidence="1" type="ORF">E4L98_25085</name>
</gene>
<dbReference type="EMBL" id="SPVG01000245">
    <property type="protein sequence ID" value="TFW15971.1"/>
    <property type="molecule type" value="Genomic_DNA"/>
</dbReference>
<evidence type="ECO:0000313" key="1">
    <source>
        <dbReference type="EMBL" id="TFW15971.1"/>
    </source>
</evidence>
<reference evidence="1 2" key="1">
    <citation type="submission" date="2019-03" db="EMBL/GenBank/DDBJ databases">
        <title>Draft Genome Sequence of Duganella callidus sp. nov., a Novel Duganella Species Isolated from Cultivated Soil.</title>
        <authorList>
            <person name="Raths R."/>
            <person name="Peta V."/>
            <person name="Bucking H."/>
        </authorList>
    </citation>
    <scope>NUCLEOTIDE SEQUENCE [LARGE SCALE GENOMIC DNA]</scope>
    <source>
        <strain evidence="1 2">DN04</strain>
    </source>
</reference>
<sequence>MAPDPPRCPYELTDLWEWFTTLNRRRQAGMALNPLSSDEVLKWCARQRLSLSPYEHTLIDRLDDLYLSYQNQKESA</sequence>
<dbReference type="Pfam" id="PF23812">
    <property type="entry name" value="Phage_TAC_18"/>
    <property type="match status" value="1"/>
</dbReference>
<dbReference type="OrthoDB" id="8703971at2"/>